<reference evidence="3 4" key="1">
    <citation type="submission" date="2017-03" db="EMBL/GenBank/DDBJ databases">
        <title>Foreign affairs: Plasmid Transfer between Roseobacters and Rhizobia.</title>
        <authorList>
            <person name="Bartling P."/>
            <person name="Bunk B."/>
            <person name="Overmann J."/>
            <person name="Brinkmann H."/>
            <person name="Petersen J."/>
        </authorList>
    </citation>
    <scope>NUCLEOTIDE SEQUENCE [LARGE SCALE GENOMIC DNA]</scope>
    <source>
        <strain evidence="3 4">MACL11</strain>
        <plasmid evidence="4">Plasmid pmm259</plasmid>
    </source>
</reference>
<proteinExistence type="predicted"/>
<dbReference type="Proteomes" id="UP000191135">
    <property type="component" value="Plasmid pMM259"/>
</dbReference>
<evidence type="ECO:0000256" key="1">
    <source>
        <dbReference type="SAM" id="MobiDB-lite"/>
    </source>
</evidence>
<dbReference type="GO" id="GO:0016853">
    <property type="term" value="F:isomerase activity"/>
    <property type="evidence" value="ECO:0007669"/>
    <property type="project" value="UniProtKB-KW"/>
</dbReference>
<name>A0A1U9Z971_9HYPH</name>
<gene>
    <name evidence="3" type="ORF">Mame_04965</name>
</gene>
<dbReference type="KEGG" id="mmed:Mame_04965"/>
<keyword evidence="2" id="KW-0732">Signal</keyword>
<keyword evidence="4" id="KW-1185">Reference proteome</keyword>
<evidence type="ECO:0000313" key="3">
    <source>
        <dbReference type="EMBL" id="AQZ54257.1"/>
    </source>
</evidence>
<dbReference type="OrthoDB" id="12976at2"/>
<feature type="compositionally biased region" description="Low complexity" evidence="1">
    <location>
        <begin position="160"/>
        <end position="172"/>
    </location>
</feature>
<dbReference type="SUPFAM" id="SSF52833">
    <property type="entry name" value="Thioredoxin-like"/>
    <property type="match status" value="1"/>
</dbReference>
<evidence type="ECO:0000313" key="4">
    <source>
        <dbReference type="Proteomes" id="UP000191135"/>
    </source>
</evidence>
<feature type="chain" id="PRO_5010700931" evidence="2">
    <location>
        <begin position="29"/>
        <end position="378"/>
    </location>
</feature>
<keyword evidence="3" id="KW-0413">Isomerase</keyword>
<dbReference type="Gene3D" id="3.40.30.10">
    <property type="entry name" value="Glutaredoxin"/>
    <property type="match status" value="1"/>
</dbReference>
<dbReference type="RefSeq" id="WP_018067325.1">
    <property type="nucleotide sequence ID" value="NZ_AQWH01000038.1"/>
</dbReference>
<organism evidence="3 4">
    <name type="scientific">Martelella mediterranea DSM 17316</name>
    <dbReference type="NCBI Taxonomy" id="1122214"/>
    <lineage>
        <taxon>Bacteria</taxon>
        <taxon>Pseudomonadati</taxon>
        <taxon>Pseudomonadota</taxon>
        <taxon>Alphaproteobacteria</taxon>
        <taxon>Hyphomicrobiales</taxon>
        <taxon>Aurantimonadaceae</taxon>
        <taxon>Martelella</taxon>
    </lineage>
</organism>
<feature type="compositionally biased region" description="Low complexity" evidence="1">
    <location>
        <begin position="185"/>
        <end position="194"/>
    </location>
</feature>
<sequence length="378" mass="39710" precursor="true">MFKRKSAVSTSVLFPAALLGLWPLGAIAENVTQADIDLPWQTTFVGCSTSAAPFIENQLNLYGARPLMKVGGMQAWAVPQGDGTEKFALTTEGGLTIFGSVVGPQGEDISGALLSTRPNTVSLETANTPSPSRPPSPKVANEEPAASNPSALKPPGRLTEAVPAEAEPAKAPSSDLVEPSDDAARAASADQADAGKPPKLASVGSQNTPDIPTAQSLDELVQQAHDFSAWFPVGNPKPDAPTFFLLADPTCPHCAWSIDSMKPLIQNGDIDLRIILAPILSEAAFNISAAILQSDNVGTVFLKNEYAATSSVGGQKVAAIASDKIDDQTADILRRNVLWMRQNGIKGVPFFIYKTAEGGQFAFGNLTQQALDTALTME</sequence>
<protein>
    <submittedName>
        <fullName evidence="3">Disulfide isomerase/thiol-disulfide oxidase</fullName>
    </submittedName>
</protein>
<evidence type="ECO:0000256" key="2">
    <source>
        <dbReference type="SAM" id="SignalP"/>
    </source>
</evidence>
<geneLocation type="plasmid" evidence="4">
    <name>pmm259</name>
</geneLocation>
<dbReference type="InterPro" id="IPR036249">
    <property type="entry name" value="Thioredoxin-like_sf"/>
</dbReference>
<dbReference type="EMBL" id="CP020332">
    <property type="protein sequence ID" value="AQZ54257.1"/>
    <property type="molecule type" value="Genomic_DNA"/>
</dbReference>
<feature type="compositionally biased region" description="Polar residues" evidence="1">
    <location>
        <begin position="203"/>
        <end position="212"/>
    </location>
</feature>
<feature type="signal peptide" evidence="2">
    <location>
        <begin position="1"/>
        <end position="28"/>
    </location>
</feature>
<keyword evidence="3" id="KW-0614">Plasmid</keyword>
<feature type="region of interest" description="Disordered" evidence="1">
    <location>
        <begin position="122"/>
        <end position="212"/>
    </location>
</feature>
<accession>A0A1U9Z971</accession>
<dbReference type="AlphaFoldDB" id="A0A1U9Z971"/>
<dbReference type="eggNOG" id="COG1651">
    <property type="taxonomic scope" value="Bacteria"/>
</dbReference>